<proteinExistence type="predicted"/>
<dbReference type="SUPFAM" id="SSF55874">
    <property type="entry name" value="ATPase domain of HSP90 chaperone/DNA topoisomerase II/histidine kinase"/>
    <property type="match status" value="1"/>
</dbReference>
<dbReference type="Gene3D" id="1.10.287.130">
    <property type="match status" value="1"/>
</dbReference>
<dbReference type="InterPro" id="IPR003660">
    <property type="entry name" value="HAMP_dom"/>
</dbReference>
<accession>A0A6G4R3E4</accession>
<keyword evidence="4" id="KW-0597">Phosphoprotein</keyword>
<evidence type="ECO:0000256" key="1">
    <source>
        <dbReference type="ARBA" id="ARBA00000085"/>
    </source>
</evidence>
<evidence type="ECO:0000259" key="13">
    <source>
        <dbReference type="PROSITE" id="PS50109"/>
    </source>
</evidence>
<dbReference type="AlphaFoldDB" id="A0A6G4R3E4"/>
<dbReference type="SUPFAM" id="SSF47384">
    <property type="entry name" value="Homodimeric domain of signal transducing histidine kinase"/>
    <property type="match status" value="1"/>
</dbReference>
<comment type="subcellular location">
    <subcellularLocation>
        <location evidence="2">Membrane</location>
    </subcellularLocation>
</comment>
<dbReference type="Gene3D" id="3.30.565.10">
    <property type="entry name" value="Histidine kinase-like ATPase, C-terminal domain"/>
    <property type="match status" value="1"/>
</dbReference>
<dbReference type="SMART" id="SM00304">
    <property type="entry name" value="HAMP"/>
    <property type="match status" value="1"/>
</dbReference>
<dbReference type="Pfam" id="PF00672">
    <property type="entry name" value="HAMP"/>
    <property type="match status" value="1"/>
</dbReference>
<keyword evidence="7" id="KW-0418">Kinase</keyword>
<dbReference type="PROSITE" id="PS50109">
    <property type="entry name" value="HIS_KIN"/>
    <property type="match status" value="1"/>
</dbReference>
<evidence type="ECO:0000313" key="15">
    <source>
        <dbReference type="EMBL" id="NGM52229.1"/>
    </source>
</evidence>
<keyword evidence="10 12" id="KW-0472">Membrane</keyword>
<organism evidence="15">
    <name type="scientific">Caulobacter sp. 602-2</name>
    <dbReference type="NCBI Taxonomy" id="2710887"/>
    <lineage>
        <taxon>Bacteria</taxon>
        <taxon>Pseudomonadati</taxon>
        <taxon>Pseudomonadota</taxon>
        <taxon>Alphaproteobacteria</taxon>
        <taxon>Caulobacterales</taxon>
        <taxon>Caulobacteraceae</taxon>
        <taxon>Caulobacter</taxon>
    </lineage>
</organism>
<dbReference type="EMBL" id="JAAKGT010000015">
    <property type="protein sequence ID" value="NGM52229.1"/>
    <property type="molecule type" value="Genomic_DNA"/>
</dbReference>
<keyword evidence="5" id="KW-0808">Transferase</keyword>
<evidence type="ECO:0000256" key="7">
    <source>
        <dbReference type="ARBA" id="ARBA00022777"/>
    </source>
</evidence>
<name>A0A6G4R3E4_9CAUL</name>
<keyword evidence="8 12" id="KW-1133">Transmembrane helix</keyword>
<dbReference type="CDD" id="cd06225">
    <property type="entry name" value="HAMP"/>
    <property type="match status" value="1"/>
</dbReference>
<dbReference type="GO" id="GO:0000155">
    <property type="term" value="F:phosphorelay sensor kinase activity"/>
    <property type="evidence" value="ECO:0007669"/>
    <property type="project" value="InterPro"/>
</dbReference>
<dbReference type="RefSeq" id="WP_165262383.1">
    <property type="nucleotide sequence ID" value="NZ_JAAKGT010000015.1"/>
</dbReference>
<reference evidence="15" key="1">
    <citation type="submission" date="2020-02" db="EMBL/GenBank/DDBJ databases">
        <authorList>
            <person name="Gao J."/>
            <person name="Sun J."/>
        </authorList>
    </citation>
    <scope>NUCLEOTIDE SEQUENCE</scope>
    <source>
        <strain evidence="15">602-2</strain>
    </source>
</reference>
<comment type="catalytic activity">
    <reaction evidence="1">
        <text>ATP + protein L-histidine = ADP + protein N-phospho-L-histidine.</text>
        <dbReference type="EC" id="2.7.13.3"/>
    </reaction>
</comment>
<evidence type="ECO:0000256" key="11">
    <source>
        <dbReference type="SAM" id="MobiDB-lite"/>
    </source>
</evidence>
<feature type="domain" description="Histidine kinase" evidence="13">
    <location>
        <begin position="317"/>
        <end position="543"/>
    </location>
</feature>
<dbReference type="Gene3D" id="6.10.340.10">
    <property type="match status" value="1"/>
</dbReference>
<dbReference type="Pfam" id="PF02518">
    <property type="entry name" value="HATPase_c"/>
    <property type="match status" value="1"/>
</dbReference>
<dbReference type="InterPro" id="IPR003661">
    <property type="entry name" value="HisK_dim/P_dom"/>
</dbReference>
<evidence type="ECO:0000256" key="8">
    <source>
        <dbReference type="ARBA" id="ARBA00022989"/>
    </source>
</evidence>
<protein>
    <recommendedName>
        <fullName evidence="3">histidine kinase</fullName>
        <ecNumber evidence="3">2.7.13.3</ecNumber>
    </recommendedName>
</protein>
<feature type="region of interest" description="Disordered" evidence="11">
    <location>
        <begin position="1"/>
        <end position="26"/>
    </location>
</feature>
<dbReference type="InterPro" id="IPR025908">
    <property type="entry name" value="Sensor_TM1"/>
</dbReference>
<evidence type="ECO:0000259" key="14">
    <source>
        <dbReference type="PROSITE" id="PS50885"/>
    </source>
</evidence>
<dbReference type="Pfam" id="PF00512">
    <property type="entry name" value="HisKA"/>
    <property type="match status" value="1"/>
</dbReference>
<feature type="region of interest" description="Disordered" evidence="11">
    <location>
        <begin position="543"/>
        <end position="565"/>
    </location>
</feature>
<dbReference type="InterPro" id="IPR036890">
    <property type="entry name" value="HATPase_C_sf"/>
</dbReference>
<comment type="caution">
    <text evidence="15">The sequence shown here is derived from an EMBL/GenBank/DDBJ whole genome shotgun (WGS) entry which is preliminary data.</text>
</comment>
<dbReference type="SMART" id="SM00387">
    <property type="entry name" value="HATPase_c"/>
    <property type="match status" value="1"/>
</dbReference>
<keyword evidence="6 12" id="KW-0812">Transmembrane</keyword>
<evidence type="ECO:0000256" key="10">
    <source>
        <dbReference type="ARBA" id="ARBA00023136"/>
    </source>
</evidence>
<evidence type="ECO:0000256" key="3">
    <source>
        <dbReference type="ARBA" id="ARBA00012438"/>
    </source>
</evidence>
<dbReference type="SMART" id="SM00388">
    <property type="entry name" value="HisKA"/>
    <property type="match status" value="1"/>
</dbReference>
<evidence type="ECO:0000256" key="12">
    <source>
        <dbReference type="SAM" id="Phobius"/>
    </source>
</evidence>
<dbReference type="InterPro" id="IPR004358">
    <property type="entry name" value="Sig_transdc_His_kin-like_C"/>
</dbReference>
<evidence type="ECO:0000256" key="2">
    <source>
        <dbReference type="ARBA" id="ARBA00004370"/>
    </source>
</evidence>
<evidence type="ECO:0000256" key="9">
    <source>
        <dbReference type="ARBA" id="ARBA00023012"/>
    </source>
</evidence>
<dbReference type="InterPro" id="IPR005467">
    <property type="entry name" value="His_kinase_dom"/>
</dbReference>
<dbReference type="InterPro" id="IPR003594">
    <property type="entry name" value="HATPase_dom"/>
</dbReference>
<dbReference type="PANTHER" id="PTHR45436">
    <property type="entry name" value="SENSOR HISTIDINE KINASE YKOH"/>
    <property type="match status" value="1"/>
</dbReference>
<dbReference type="InterPro" id="IPR050428">
    <property type="entry name" value="TCS_sensor_his_kinase"/>
</dbReference>
<sequence length="565" mass="61629">MASATATAKPEAGLDPGAEDAPRDRRRLSWPRASRLGRLIVGLNLLALAILVVGALVLNELRSGLINARIDSLSTQGELIANIIERAATQGEPEPTLDVAAANDILQSFFSGHSQRARLYDGEGRLLADSYLVEDRVEWKVLPPARKSGDNGFRLSLQDKDAKPRALERAKAEFEQEIERARMGETVKQVRLAENGERVVSVSIPIQHVRAVLGVLTVEAGDVDEIIGAERKALLPFVLVAVGAVLISSLLLHRLVAQPVLRMARAADHVRLEGARAISLPDISRRNDEIGDLSRSLEEMTEALSERMGAIERFAADVAHEIKNPLTSIRSAIETLDLVTEPKARQRLLGILQQDVGRLDRLVTDISNASRLDAELSRELPKPIDLARLLSEAVSIYEAQVRGEEPPFSVRVRLTGAPSGASRVMAREIPVSQVFRNLIDNARSFSAGDGEVRVALVRQNGRLVATIEDDGPGIPPDNLETIFERFYTSRPKGRAFGGNSGLGLSIARQIVEAHGGRIHAENRQDDDGKVIGARFVVELPEHREGRDGHHHHGHHGGHHGHGGRE</sequence>
<dbReference type="PROSITE" id="PS50885">
    <property type="entry name" value="HAMP"/>
    <property type="match status" value="1"/>
</dbReference>
<feature type="transmembrane region" description="Helical" evidence="12">
    <location>
        <begin position="36"/>
        <end position="58"/>
    </location>
</feature>
<evidence type="ECO:0000256" key="6">
    <source>
        <dbReference type="ARBA" id="ARBA00022692"/>
    </source>
</evidence>
<dbReference type="Pfam" id="PF13755">
    <property type="entry name" value="Sensor_TM1"/>
    <property type="match status" value="1"/>
</dbReference>
<dbReference type="PRINTS" id="PR00344">
    <property type="entry name" value="BCTRLSENSOR"/>
</dbReference>
<dbReference type="PANTHER" id="PTHR45436:SF5">
    <property type="entry name" value="SENSOR HISTIDINE KINASE TRCS"/>
    <property type="match status" value="1"/>
</dbReference>
<dbReference type="InterPro" id="IPR036097">
    <property type="entry name" value="HisK_dim/P_sf"/>
</dbReference>
<evidence type="ECO:0000256" key="4">
    <source>
        <dbReference type="ARBA" id="ARBA00022553"/>
    </source>
</evidence>
<dbReference type="EC" id="2.7.13.3" evidence="3"/>
<evidence type="ECO:0000256" key="5">
    <source>
        <dbReference type="ARBA" id="ARBA00022679"/>
    </source>
</evidence>
<gene>
    <name evidence="15" type="ORF">G5B46_21685</name>
</gene>
<dbReference type="GO" id="GO:0016020">
    <property type="term" value="C:membrane"/>
    <property type="evidence" value="ECO:0007669"/>
    <property type="project" value="UniProtKB-SubCell"/>
</dbReference>
<feature type="compositionally biased region" description="Basic residues" evidence="11">
    <location>
        <begin position="548"/>
        <end position="565"/>
    </location>
</feature>
<keyword evidence="9" id="KW-0902">Two-component regulatory system</keyword>
<feature type="domain" description="HAMP" evidence="14">
    <location>
        <begin position="254"/>
        <end position="309"/>
    </location>
</feature>
<dbReference type="CDD" id="cd00082">
    <property type="entry name" value="HisKA"/>
    <property type="match status" value="1"/>
</dbReference>